<evidence type="ECO:0000256" key="1">
    <source>
        <dbReference type="SAM" id="MobiDB-lite"/>
    </source>
</evidence>
<evidence type="ECO:0000313" key="2">
    <source>
        <dbReference type="EMBL" id="KIJ59101.1"/>
    </source>
</evidence>
<organism evidence="2 3">
    <name type="scientific">Hydnomerulius pinastri MD-312</name>
    <dbReference type="NCBI Taxonomy" id="994086"/>
    <lineage>
        <taxon>Eukaryota</taxon>
        <taxon>Fungi</taxon>
        <taxon>Dikarya</taxon>
        <taxon>Basidiomycota</taxon>
        <taxon>Agaricomycotina</taxon>
        <taxon>Agaricomycetes</taxon>
        <taxon>Agaricomycetidae</taxon>
        <taxon>Boletales</taxon>
        <taxon>Boletales incertae sedis</taxon>
        <taxon>Leucogyrophana</taxon>
    </lineage>
</organism>
<feature type="region of interest" description="Disordered" evidence="1">
    <location>
        <begin position="148"/>
        <end position="168"/>
    </location>
</feature>
<dbReference type="Proteomes" id="UP000053820">
    <property type="component" value="Unassembled WGS sequence"/>
</dbReference>
<dbReference type="AlphaFoldDB" id="A0A0C9W816"/>
<sequence length="342" mass="38560">MRYCSYKVSKLIQVLSGYPTSWSTLKDQILKIFDADKDKTRYKVKDLHTFVKGQKLKPIKTLSAWKKFQRKFTTIANWLLSEGKITKNEHATYLWQAIHQQFQAKVESRLLAAEPSKDLTKPFDTDKILEAAERQLAQNWFDSDLVYSGSDSSEDSDGTDSDTESDSAQTLTWTLIQIQKGAGRRISEEKGVKVRPGYLGATQNFATNQKGAEQNFIRSPRVMGQVANSNSSTTQQAPTGLLTSANEIRGPRDNDDAVYVEPASSDEEGVMVYLAERMMSRVTKQWMDGIYLPLWIKPATEAAKDERNQYRLIKKNQGDSSNMPGTRPGHTNVEGEVQKTEA</sequence>
<name>A0A0C9W816_9AGAM</name>
<protein>
    <submittedName>
        <fullName evidence="2">Uncharacterized protein</fullName>
    </submittedName>
</protein>
<accession>A0A0C9W816</accession>
<proteinExistence type="predicted"/>
<reference evidence="2 3" key="1">
    <citation type="submission" date="2014-04" db="EMBL/GenBank/DDBJ databases">
        <title>Evolutionary Origins and Diversification of the Mycorrhizal Mutualists.</title>
        <authorList>
            <consortium name="DOE Joint Genome Institute"/>
            <consortium name="Mycorrhizal Genomics Consortium"/>
            <person name="Kohler A."/>
            <person name="Kuo A."/>
            <person name="Nagy L.G."/>
            <person name="Floudas D."/>
            <person name="Copeland A."/>
            <person name="Barry K.W."/>
            <person name="Cichocki N."/>
            <person name="Veneault-Fourrey C."/>
            <person name="LaButti K."/>
            <person name="Lindquist E.A."/>
            <person name="Lipzen A."/>
            <person name="Lundell T."/>
            <person name="Morin E."/>
            <person name="Murat C."/>
            <person name="Riley R."/>
            <person name="Ohm R."/>
            <person name="Sun H."/>
            <person name="Tunlid A."/>
            <person name="Henrissat B."/>
            <person name="Grigoriev I.V."/>
            <person name="Hibbett D.S."/>
            <person name="Martin F."/>
        </authorList>
    </citation>
    <scope>NUCLEOTIDE SEQUENCE [LARGE SCALE GENOMIC DNA]</scope>
    <source>
        <strain evidence="2 3">MD-312</strain>
    </source>
</reference>
<gene>
    <name evidence="2" type="ORF">HYDPIDRAFT_170959</name>
</gene>
<keyword evidence="3" id="KW-1185">Reference proteome</keyword>
<dbReference type="HOGENOM" id="CLU_811481_0_0_1"/>
<feature type="compositionally biased region" description="Acidic residues" evidence="1">
    <location>
        <begin position="152"/>
        <end position="165"/>
    </location>
</feature>
<evidence type="ECO:0000313" key="3">
    <source>
        <dbReference type="Proteomes" id="UP000053820"/>
    </source>
</evidence>
<feature type="region of interest" description="Disordered" evidence="1">
    <location>
        <begin position="313"/>
        <end position="342"/>
    </location>
</feature>
<dbReference type="EMBL" id="KN839897">
    <property type="protein sequence ID" value="KIJ59101.1"/>
    <property type="molecule type" value="Genomic_DNA"/>
</dbReference>
<dbReference type="OrthoDB" id="3268646at2759"/>